<proteinExistence type="predicted"/>
<accession>A0ACC0HWG1</accession>
<evidence type="ECO:0000313" key="2">
    <source>
        <dbReference type="Proteomes" id="UP001060215"/>
    </source>
</evidence>
<protein>
    <submittedName>
        <fullName evidence="1">Uncharacterized protein</fullName>
    </submittedName>
</protein>
<dbReference type="Proteomes" id="UP001060215">
    <property type="component" value="Chromosome 4"/>
</dbReference>
<keyword evidence="2" id="KW-1185">Reference proteome</keyword>
<dbReference type="EMBL" id="CM045761">
    <property type="protein sequence ID" value="KAI8016301.1"/>
    <property type="molecule type" value="Genomic_DNA"/>
</dbReference>
<evidence type="ECO:0000313" key="1">
    <source>
        <dbReference type="EMBL" id="KAI8016301.1"/>
    </source>
</evidence>
<reference evidence="1 2" key="1">
    <citation type="journal article" date="2022" name="Plant J.">
        <title>Chromosome-level genome of Camellia lanceoleosa provides a valuable resource for understanding genome evolution and self-incompatibility.</title>
        <authorList>
            <person name="Gong W."/>
            <person name="Xiao S."/>
            <person name="Wang L."/>
            <person name="Liao Z."/>
            <person name="Chang Y."/>
            <person name="Mo W."/>
            <person name="Hu G."/>
            <person name="Li W."/>
            <person name="Zhao G."/>
            <person name="Zhu H."/>
            <person name="Hu X."/>
            <person name="Ji K."/>
            <person name="Xiang X."/>
            <person name="Song Q."/>
            <person name="Yuan D."/>
            <person name="Jin S."/>
            <person name="Zhang L."/>
        </authorList>
    </citation>
    <scope>NUCLEOTIDE SEQUENCE [LARGE SCALE GENOMIC DNA]</scope>
    <source>
        <strain evidence="1">SQ_2022a</strain>
    </source>
</reference>
<gene>
    <name evidence="1" type="ORF">LOK49_LG05G00431</name>
</gene>
<organism evidence="1 2">
    <name type="scientific">Camellia lanceoleosa</name>
    <dbReference type="NCBI Taxonomy" id="1840588"/>
    <lineage>
        <taxon>Eukaryota</taxon>
        <taxon>Viridiplantae</taxon>
        <taxon>Streptophyta</taxon>
        <taxon>Embryophyta</taxon>
        <taxon>Tracheophyta</taxon>
        <taxon>Spermatophyta</taxon>
        <taxon>Magnoliopsida</taxon>
        <taxon>eudicotyledons</taxon>
        <taxon>Gunneridae</taxon>
        <taxon>Pentapetalae</taxon>
        <taxon>asterids</taxon>
        <taxon>Ericales</taxon>
        <taxon>Theaceae</taxon>
        <taxon>Camellia</taxon>
    </lineage>
</organism>
<name>A0ACC0HWG1_9ERIC</name>
<sequence>MPLAAISWANQLETVDEVGKELSLVVQLLAMGGDEGLWRDGSNSLSGHHVGFGEDVTPSDAVVSEWILERICEVSRLLGVSFKGHETEAI</sequence>
<comment type="caution">
    <text evidence="1">The sequence shown here is derived from an EMBL/GenBank/DDBJ whole genome shotgun (WGS) entry which is preliminary data.</text>
</comment>